<dbReference type="SMART" id="SM00034">
    <property type="entry name" value="CLECT"/>
    <property type="match status" value="2"/>
</dbReference>
<sequence>MKLLLALIVLIFSSQNSQVVSLAIGTAINTTPASVPCPANSTSFNNVCYRAVNTTATWTNAAIDCISQGGNLASVSSDSVNNFIVNLAGQKFGTPTRFWIGGSSSISSDGSWVWIDGNNMNYTNWAIGHPRNVATYDSIQMHGPSGKWYDESSQFFAPYVCEVPPVGTTNQCYDNWYYLATTNKCYRVITKTNTFLNQRSACYSFDGDLVSIHSTGENFFVGALATKAFNNTYKELFIGAKYTSSKWSWVDETPYNWWPNKWNLTNLGSYNYYGLIETGTTTNKFLWDYDDTSSTYPAICDSDPSFLKKEKKIVN</sequence>
<dbReference type="PROSITE" id="PS50041">
    <property type="entry name" value="C_TYPE_LECTIN_2"/>
    <property type="match status" value="2"/>
</dbReference>
<dbReference type="Proteomes" id="UP000887540">
    <property type="component" value="Unplaced"/>
</dbReference>
<evidence type="ECO:0000259" key="2">
    <source>
        <dbReference type="PROSITE" id="PS50041"/>
    </source>
</evidence>
<dbReference type="InterPro" id="IPR001304">
    <property type="entry name" value="C-type_lectin-like"/>
</dbReference>
<dbReference type="InterPro" id="IPR016186">
    <property type="entry name" value="C-type_lectin-like/link_sf"/>
</dbReference>
<organism evidence="3 4">
    <name type="scientific">Acrobeloides nanus</name>
    <dbReference type="NCBI Taxonomy" id="290746"/>
    <lineage>
        <taxon>Eukaryota</taxon>
        <taxon>Metazoa</taxon>
        <taxon>Ecdysozoa</taxon>
        <taxon>Nematoda</taxon>
        <taxon>Chromadorea</taxon>
        <taxon>Rhabditida</taxon>
        <taxon>Tylenchina</taxon>
        <taxon>Cephalobomorpha</taxon>
        <taxon>Cephaloboidea</taxon>
        <taxon>Cephalobidae</taxon>
        <taxon>Acrobeloides</taxon>
    </lineage>
</organism>
<dbReference type="Pfam" id="PF00059">
    <property type="entry name" value="Lectin_C"/>
    <property type="match status" value="2"/>
</dbReference>
<feature type="signal peptide" evidence="1">
    <location>
        <begin position="1"/>
        <end position="21"/>
    </location>
</feature>
<name>A0A914C8Z4_9BILA</name>
<protein>
    <submittedName>
        <fullName evidence="4">C-type lectin domain-containing protein</fullName>
    </submittedName>
</protein>
<reference evidence="4" key="1">
    <citation type="submission" date="2022-11" db="UniProtKB">
        <authorList>
            <consortium name="WormBaseParasite"/>
        </authorList>
    </citation>
    <scope>IDENTIFICATION</scope>
</reference>
<dbReference type="InterPro" id="IPR050111">
    <property type="entry name" value="C-type_lectin/snaclec_domain"/>
</dbReference>
<evidence type="ECO:0000313" key="3">
    <source>
        <dbReference type="Proteomes" id="UP000887540"/>
    </source>
</evidence>
<dbReference type="CDD" id="cd00037">
    <property type="entry name" value="CLECT"/>
    <property type="match status" value="2"/>
</dbReference>
<keyword evidence="3" id="KW-1185">Reference proteome</keyword>
<feature type="domain" description="C-type lectin" evidence="2">
    <location>
        <begin position="44"/>
        <end position="162"/>
    </location>
</feature>
<dbReference type="PANTHER" id="PTHR22803">
    <property type="entry name" value="MANNOSE, PHOSPHOLIPASE, LECTIN RECEPTOR RELATED"/>
    <property type="match status" value="1"/>
</dbReference>
<dbReference type="Gene3D" id="3.10.100.10">
    <property type="entry name" value="Mannose-Binding Protein A, subunit A"/>
    <property type="match status" value="2"/>
</dbReference>
<dbReference type="WBParaSite" id="ACRNAN_Path_498.g1887.t1">
    <property type="protein sequence ID" value="ACRNAN_Path_498.g1887.t1"/>
    <property type="gene ID" value="ACRNAN_Path_498.g1887"/>
</dbReference>
<evidence type="ECO:0000256" key="1">
    <source>
        <dbReference type="SAM" id="SignalP"/>
    </source>
</evidence>
<feature type="chain" id="PRO_5037678985" evidence="1">
    <location>
        <begin position="22"/>
        <end position="315"/>
    </location>
</feature>
<keyword evidence="1" id="KW-0732">Signal</keyword>
<accession>A0A914C8Z4</accession>
<feature type="domain" description="C-type lectin" evidence="2">
    <location>
        <begin position="181"/>
        <end position="301"/>
    </location>
</feature>
<dbReference type="SUPFAM" id="SSF56436">
    <property type="entry name" value="C-type lectin-like"/>
    <property type="match status" value="2"/>
</dbReference>
<dbReference type="PRINTS" id="PR01504">
    <property type="entry name" value="PNCREATITSAP"/>
</dbReference>
<dbReference type="InterPro" id="IPR016187">
    <property type="entry name" value="CTDL_fold"/>
</dbReference>
<proteinExistence type="predicted"/>
<dbReference type="AlphaFoldDB" id="A0A914C8Z4"/>
<evidence type="ECO:0000313" key="4">
    <source>
        <dbReference type="WBParaSite" id="ACRNAN_Path_498.g1887.t1"/>
    </source>
</evidence>